<evidence type="ECO:0000313" key="2">
    <source>
        <dbReference type="Proteomes" id="UP000292919"/>
    </source>
</evidence>
<dbReference type="GO" id="GO:0006629">
    <property type="term" value="P:lipid metabolic process"/>
    <property type="evidence" value="ECO:0007669"/>
    <property type="project" value="InterPro"/>
</dbReference>
<reference evidence="1 2" key="1">
    <citation type="submission" date="2018-12" db="EMBL/GenBank/DDBJ databases">
        <title>First genome draft of Desulfovibrio legallis sp. nov.</title>
        <authorList>
            <person name="Ben Dhia O."/>
            <person name="Najjari A."/>
            <person name="Ferjani R."/>
            <person name="Fhoula I."/>
            <person name="Fardeau M.-L."/>
            <person name="Boudabbous A."/>
            <person name="Ouzari H.I."/>
        </authorList>
    </citation>
    <scope>NUCLEOTIDE SEQUENCE [LARGE SCALE GENOMIC DNA]</scope>
    <source>
        <strain evidence="1 2">H1T</strain>
    </source>
</reference>
<dbReference type="SUPFAM" id="SSF51695">
    <property type="entry name" value="PLC-like phosphodiesterases"/>
    <property type="match status" value="1"/>
</dbReference>
<accession>A0A6H3FD70</accession>
<evidence type="ECO:0008006" key="3">
    <source>
        <dbReference type="Google" id="ProtNLM"/>
    </source>
</evidence>
<evidence type="ECO:0000313" key="1">
    <source>
        <dbReference type="EMBL" id="TBH80695.1"/>
    </source>
</evidence>
<keyword evidence="2" id="KW-1185">Reference proteome</keyword>
<dbReference type="GO" id="GO:0008081">
    <property type="term" value="F:phosphoric diester hydrolase activity"/>
    <property type="evidence" value="ECO:0007669"/>
    <property type="project" value="InterPro"/>
</dbReference>
<dbReference type="EMBL" id="SIXC01000004">
    <property type="protein sequence ID" value="TBH80695.1"/>
    <property type="molecule type" value="Genomic_DNA"/>
</dbReference>
<comment type="caution">
    <text evidence="1">The sequence shown here is derived from an EMBL/GenBank/DDBJ whole genome shotgun (WGS) entry which is preliminary data.</text>
</comment>
<organism evidence="1 2">
    <name type="scientific">Desulfovibrio legallii</name>
    <dbReference type="NCBI Taxonomy" id="571438"/>
    <lineage>
        <taxon>Bacteria</taxon>
        <taxon>Pseudomonadati</taxon>
        <taxon>Thermodesulfobacteriota</taxon>
        <taxon>Desulfovibrionia</taxon>
        <taxon>Desulfovibrionales</taxon>
        <taxon>Desulfovibrionaceae</taxon>
        <taxon>Desulfovibrio</taxon>
    </lineage>
</organism>
<dbReference type="Proteomes" id="UP000292919">
    <property type="component" value="Unassembled WGS sequence"/>
</dbReference>
<gene>
    <name evidence="1" type="ORF">EB812_03685</name>
</gene>
<dbReference type="InterPro" id="IPR017946">
    <property type="entry name" value="PLC-like_Pdiesterase_TIM-brl"/>
</dbReference>
<dbReference type="Gene3D" id="3.20.20.190">
    <property type="entry name" value="Phosphatidylinositol (PI) phosphodiesterase"/>
    <property type="match status" value="1"/>
</dbReference>
<dbReference type="RefSeq" id="WP_130957836.1">
    <property type="nucleotide sequence ID" value="NZ_JBHSHA010000019.1"/>
</dbReference>
<name>A0A6H3FD70_9BACT</name>
<sequence length="290" mass="33364">MKKIIIILLLILVTTYPIKKLIYKVKNYYSTAILQREIASILDNRTDLNKFYVNNGYTNPACYIAHGGGIGEFTYTNSLEAILNSLERGFQFIEIDMLETSDNHIIGGHDWKHFKSITDLRDTADKPLPLSTAKNQNIKQKYTVISGEEIATIMKEHPDLILITDKIRNYKLLLQEIPYQNRMIVEVFSPQDYLKALRAGIKYPAYCVWGIKQLGIAKQFNFPIITMDAKNFFENSDSIRLAQELHNKNVTILLFYTSFSQRDTTGFIKKHAGRSFSKVYTDTWSPSTLP</sequence>
<dbReference type="AlphaFoldDB" id="A0A6H3FD70"/>
<protein>
    <recommendedName>
        <fullName evidence="3">GP-PDE domain-containing protein</fullName>
    </recommendedName>
</protein>
<proteinExistence type="predicted"/>